<dbReference type="PANTHER" id="PTHR35273">
    <property type="entry name" value="ALPHA-1,4 POLYGALACTOSAMINIDASE, PUTATIVE (AFU_ORTHOLOGUE AFUA_3G07890)-RELATED"/>
    <property type="match status" value="1"/>
</dbReference>
<dbReference type="SUPFAM" id="SSF51445">
    <property type="entry name" value="(Trans)glycosidases"/>
    <property type="match status" value="1"/>
</dbReference>
<protein>
    <submittedName>
        <fullName evidence="3">Endo alpha-1,4 polygalactosaminidase</fullName>
    </submittedName>
</protein>
<name>A0A8A4ZJG8_9MICO</name>
<dbReference type="EMBL" id="CP071868">
    <property type="protein sequence ID" value="QTE31193.1"/>
    <property type="molecule type" value="Genomic_DNA"/>
</dbReference>
<keyword evidence="4" id="KW-1185">Reference proteome</keyword>
<reference evidence="3" key="1">
    <citation type="submission" date="2021-03" db="EMBL/GenBank/DDBJ databases">
        <title>Pengzhenrongella sicca gen. nov., sp. nov., a new member of suborder Micrococcineae isolated from High-Arctic tundra soil.</title>
        <authorList>
            <person name="Peng F."/>
        </authorList>
    </citation>
    <scope>NUCLEOTIDE SEQUENCE</scope>
    <source>
        <strain evidence="3">LRZ-2</strain>
    </source>
</reference>
<evidence type="ECO:0000259" key="2">
    <source>
        <dbReference type="Pfam" id="PF03537"/>
    </source>
</evidence>
<organism evidence="3 4">
    <name type="scientific">Pengzhenrongella sicca</name>
    <dbReference type="NCBI Taxonomy" id="2819238"/>
    <lineage>
        <taxon>Bacteria</taxon>
        <taxon>Bacillati</taxon>
        <taxon>Actinomycetota</taxon>
        <taxon>Actinomycetes</taxon>
        <taxon>Micrococcales</taxon>
        <taxon>Pengzhenrongella</taxon>
    </lineage>
</organism>
<dbReference type="Proteomes" id="UP000663937">
    <property type="component" value="Chromosome"/>
</dbReference>
<dbReference type="AlphaFoldDB" id="A0A8A4ZJG8"/>
<gene>
    <name evidence="3" type="ORF">J4E96_09875</name>
</gene>
<proteinExistence type="predicted"/>
<dbReference type="InterPro" id="IPR013785">
    <property type="entry name" value="Aldolase_TIM"/>
</dbReference>
<dbReference type="KEGG" id="psic:J4E96_09875"/>
<evidence type="ECO:0000313" key="3">
    <source>
        <dbReference type="EMBL" id="QTE31193.1"/>
    </source>
</evidence>
<evidence type="ECO:0000256" key="1">
    <source>
        <dbReference type="SAM" id="SignalP"/>
    </source>
</evidence>
<dbReference type="Gene3D" id="3.20.20.70">
    <property type="entry name" value="Aldolase class I"/>
    <property type="match status" value="1"/>
</dbReference>
<feature type="signal peptide" evidence="1">
    <location>
        <begin position="1"/>
        <end position="25"/>
    </location>
</feature>
<keyword evidence="1" id="KW-0732">Signal</keyword>
<dbReference type="PROSITE" id="PS51318">
    <property type="entry name" value="TAT"/>
    <property type="match status" value="1"/>
</dbReference>
<dbReference type="Pfam" id="PF03537">
    <property type="entry name" value="Glyco_hydro_114"/>
    <property type="match status" value="1"/>
</dbReference>
<feature type="chain" id="PRO_5039036842" evidence="1">
    <location>
        <begin position="26"/>
        <end position="103"/>
    </location>
</feature>
<dbReference type="InterPro" id="IPR004352">
    <property type="entry name" value="GH114_TIM-barrel"/>
</dbReference>
<dbReference type="InterPro" id="IPR006311">
    <property type="entry name" value="TAT_signal"/>
</dbReference>
<evidence type="ECO:0000313" key="4">
    <source>
        <dbReference type="Proteomes" id="UP000663937"/>
    </source>
</evidence>
<dbReference type="PANTHER" id="PTHR35273:SF2">
    <property type="entry name" value="ALPHA-GALACTOSIDASE"/>
    <property type="match status" value="1"/>
</dbReference>
<dbReference type="InterPro" id="IPR017853">
    <property type="entry name" value="GH"/>
</dbReference>
<feature type="domain" description="Glycoside-hydrolase family GH114 TIM-barrel" evidence="2">
    <location>
        <begin position="46"/>
        <end position="102"/>
    </location>
</feature>
<sequence>MHERSPRRRRPVGRLGALGALAVLAAPVSGCGAAAPTRWVPPAQVSWQWQLSGDLDLTVPADVYDVDLFTTTERQVAQLHAAGRKVICYVSAGSYEPDRPDSA</sequence>
<accession>A0A8A4ZJG8</accession>